<dbReference type="EMBL" id="JAFFZE010000033">
    <property type="protein sequence ID" value="MCT2588134.1"/>
    <property type="molecule type" value="Genomic_DNA"/>
</dbReference>
<name>A0ABT2JJR4_9PSEU</name>
<keyword evidence="3" id="KW-1185">Reference proteome</keyword>
<comment type="caution">
    <text evidence="2">The sequence shown here is derived from an EMBL/GenBank/DDBJ whole genome shotgun (WGS) entry which is preliminary data.</text>
</comment>
<reference evidence="2 3" key="1">
    <citation type="submission" date="2021-02" db="EMBL/GenBank/DDBJ databases">
        <title>Actinophytocola xerophila sp. nov., isolated from soil of cotton cropping field.</title>
        <authorList>
            <person name="Huang R."/>
            <person name="Chen X."/>
            <person name="Ge X."/>
            <person name="Liu W."/>
        </authorList>
    </citation>
    <scope>NUCLEOTIDE SEQUENCE [LARGE SCALE GENOMIC DNA]</scope>
    <source>
        <strain evidence="2 3">S1-96</strain>
    </source>
</reference>
<feature type="region of interest" description="Disordered" evidence="1">
    <location>
        <begin position="99"/>
        <end position="177"/>
    </location>
</feature>
<evidence type="ECO:0000313" key="2">
    <source>
        <dbReference type="EMBL" id="MCT2588134.1"/>
    </source>
</evidence>
<evidence type="ECO:0000256" key="1">
    <source>
        <dbReference type="SAM" id="MobiDB-lite"/>
    </source>
</evidence>
<accession>A0ABT2JJR4</accession>
<feature type="compositionally biased region" description="Low complexity" evidence="1">
    <location>
        <begin position="110"/>
        <end position="120"/>
    </location>
</feature>
<evidence type="ECO:0000313" key="3">
    <source>
        <dbReference type="Proteomes" id="UP001156441"/>
    </source>
</evidence>
<gene>
    <name evidence="2" type="ORF">JT362_33995</name>
</gene>
<feature type="compositionally biased region" description="Basic and acidic residues" evidence="1">
    <location>
        <begin position="121"/>
        <end position="133"/>
    </location>
</feature>
<dbReference type="RefSeq" id="WP_260196075.1">
    <property type="nucleotide sequence ID" value="NZ_JAFFZE010000033.1"/>
</dbReference>
<feature type="compositionally biased region" description="Low complexity" evidence="1">
    <location>
        <begin position="134"/>
        <end position="177"/>
    </location>
</feature>
<organism evidence="2 3">
    <name type="scientific">Actinophytocola gossypii</name>
    <dbReference type="NCBI Taxonomy" id="2812003"/>
    <lineage>
        <taxon>Bacteria</taxon>
        <taxon>Bacillati</taxon>
        <taxon>Actinomycetota</taxon>
        <taxon>Actinomycetes</taxon>
        <taxon>Pseudonocardiales</taxon>
        <taxon>Pseudonocardiaceae</taxon>
    </lineage>
</organism>
<protein>
    <recommendedName>
        <fullName evidence="4">Nuclear transport factor 2 family protein</fullName>
    </recommendedName>
</protein>
<feature type="compositionally biased region" description="Basic and acidic residues" evidence="1">
    <location>
        <begin position="99"/>
        <end position="109"/>
    </location>
</feature>
<evidence type="ECO:0008006" key="4">
    <source>
        <dbReference type="Google" id="ProtNLM"/>
    </source>
</evidence>
<sequence>MPLALVPLPRAEEAVVSALETPPGGLRSFDLGTVPASVTPPRSWRRAAWFAIGTSAAVVCGLAVAAVRLVGAPSATDTIDALPAFPTEPLDLEELPAEHTAENPTEERVSPSSGSVVPTGSERERERERETRTGEPSGNVTTTGAGRPGTTGTTTGTETGTGTGTSETSTEPAPPTRTTVGAALLMATDTQEMGDRTEQYFALVTEDPEAAHSLCTGTMAREGPEGIKARYAGVERVEVQQITIDRTRAITTSQVRLVREDGSATVERRQLTFTWGTDPRISDEVITN</sequence>
<proteinExistence type="predicted"/>
<dbReference type="Proteomes" id="UP001156441">
    <property type="component" value="Unassembled WGS sequence"/>
</dbReference>